<protein>
    <recommendedName>
        <fullName evidence="7">Penicillin-binding protein 1A</fullName>
        <ecNumber evidence="25">2.4.99.28</ecNumber>
        <ecNumber evidence="6">3.4.16.4</ecNumber>
    </recommendedName>
</protein>
<dbReference type="PANTHER" id="PTHR32282">
    <property type="entry name" value="BINDING PROTEIN TRANSPEPTIDASE, PUTATIVE-RELATED"/>
    <property type="match status" value="1"/>
</dbReference>
<accession>E7C1Q9</accession>
<dbReference type="InterPro" id="IPR001460">
    <property type="entry name" value="PCN-bd_Tpept"/>
</dbReference>
<evidence type="ECO:0000256" key="11">
    <source>
        <dbReference type="ARBA" id="ARBA00022670"/>
    </source>
</evidence>
<keyword evidence="16" id="KW-0133">Cell shape</keyword>
<keyword evidence="10 31" id="KW-0121">Carboxypeptidase</keyword>
<keyword evidence="15" id="KW-0378">Hydrolase</keyword>
<keyword evidence="14" id="KW-0812">Transmembrane</keyword>
<evidence type="ECO:0000256" key="2">
    <source>
        <dbReference type="ARBA" id="ARBA00004249"/>
    </source>
</evidence>
<dbReference type="AlphaFoldDB" id="E7C1Q9"/>
<organism evidence="31">
    <name type="scientific">uncultured gamma proteobacterium HF0010_20H22</name>
    <dbReference type="NCBI Taxonomy" id="723562"/>
    <lineage>
        <taxon>Bacteria</taxon>
        <taxon>Pseudomonadati</taxon>
        <taxon>Pseudomonadota</taxon>
        <taxon>Gammaproteobacteria</taxon>
        <taxon>environmental samples</taxon>
    </lineage>
</organism>
<keyword evidence="9" id="KW-0997">Cell inner membrane</keyword>
<keyword evidence="20" id="KW-0472">Membrane</keyword>
<dbReference type="Gene3D" id="1.10.3810.10">
    <property type="entry name" value="Biosynthetic peptidoglycan transglycosylase-like"/>
    <property type="match status" value="1"/>
</dbReference>
<comment type="pathway">
    <text evidence="3">Cell wall biogenesis; peptidoglycan biosynthesis.</text>
</comment>
<dbReference type="GO" id="GO:0009252">
    <property type="term" value="P:peptidoglycan biosynthetic process"/>
    <property type="evidence" value="ECO:0007669"/>
    <property type="project" value="UniProtKB-UniPathway"/>
</dbReference>
<dbReference type="EMBL" id="GU567952">
    <property type="protein sequence ID" value="ADI21383.1"/>
    <property type="molecule type" value="Genomic_DNA"/>
</dbReference>
<feature type="domain" description="Penicillin-binding protein transpeptidase" evidence="28">
    <location>
        <begin position="451"/>
        <end position="707"/>
    </location>
</feature>
<evidence type="ECO:0000256" key="3">
    <source>
        <dbReference type="ARBA" id="ARBA00004752"/>
    </source>
</evidence>
<feature type="domain" description="Glycosyl transferase family 51" evidence="29">
    <location>
        <begin position="45"/>
        <end position="219"/>
    </location>
</feature>
<keyword evidence="22" id="KW-0511">Multifunctional enzyme</keyword>
<dbReference type="GO" id="GO:0005886">
    <property type="term" value="C:plasma membrane"/>
    <property type="evidence" value="ECO:0007669"/>
    <property type="project" value="UniProtKB-SubCell"/>
</dbReference>
<evidence type="ECO:0000256" key="26">
    <source>
        <dbReference type="ARBA" id="ARBA00049902"/>
    </source>
</evidence>
<dbReference type="GO" id="GO:0071555">
    <property type="term" value="P:cell wall organization"/>
    <property type="evidence" value="ECO:0007669"/>
    <property type="project" value="UniProtKB-KW"/>
</dbReference>
<dbReference type="SUPFAM" id="SSF53955">
    <property type="entry name" value="Lysozyme-like"/>
    <property type="match status" value="1"/>
</dbReference>
<evidence type="ECO:0000256" key="20">
    <source>
        <dbReference type="ARBA" id="ARBA00023136"/>
    </source>
</evidence>
<keyword evidence="23" id="KW-0961">Cell wall biogenesis/degradation</keyword>
<dbReference type="InterPro" id="IPR012338">
    <property type="entry name" value="Beta-lactam/transpept-like"/>
</dbReference>
<dbReference type="Pfam" id="PF00912">
    <property type="entry name" value="Transgly"/>
    <property type="match status" value="1"/>
</dbReference>
<comment type="function">
    <text evidence="1">Cell wall formation. Synthesis of cross-linked peptidoglycan from the lipid intermediates. The enzyme has a penicillin-insensitive transglycosylase N-terminal domain (formation of linear glycan strands) and a penicillin-sensitive transpeptidase C-terminal domain (cross-linking of the peptide subunits).</text>
</comment>
<dbReference type="Pfam" id="PF00905">
    <property type="entry name" value="Transpeptidase"/>
    <property type="match status" value="1"/>
</dbReference>
<evidence type="ECO:0000259" key="29">
    <source>
        <dbReference type="Pfam" id="PF00912"/>
    </source>
</evidence>
<dbReference type="GO" id="GO:0046677">
    <property type="term" value="P:response to antibiotic"/>
    <property type="evidence" value="ECO:0007669"/>
    <property type="project" value="UniProtKB-KW"/>
</dbReference>
<keyword evidence="11" id="KW-0645">Protease</keyword>
<evidence type="ECO:0000256" key="19">
    <source>
        <dbReference type="ARBA" id="ARBA00022989"/>
    </source>
</evidence>
<evidence type="ECO:0000256" key="27">
    <source>
        <dbReference type="ARBA" id="ARBA00060592"/>
    </source>
</evidence>
<comment type="subcellular location">
    <subcellularLocation>
        <location evidence="2">Cell inner membrane</location>
        <topology evidence="2">Single-pass type II membrane protein</topology>
    </subcellularLocation>
</comment>
<evidence type="ECO:0000256" key="9">
    <source>
        <dbReference type="ARBA" id="ARBA00022519"/>
    </source>
</evidence>
<dbReference type="InterPro" id="IPR036950">
    <property type="entry name" value="PBP_transglycosylase"/>
</dbReference>
<evidence type="ECO:0000256" key="18">
    <source>
        <dbReference type="ARBA" id="ARBA00022984"/>
    </source>
</evidence>
<evidence type="ECO:0000256" key="21">
    <source>
        <dbReference type="ARBA" id="ARBA00023251"/>
    </source>
</evidence>
<proteinExistence type="inferred from homology"/>
<dbReference type="InterPro" id="IPR001264">
    <property type="entry name" value="Glyco_trans_51"/>
</dbReference>
<comment type="catalytic activity">
    <reaction evidence="24">
        <text>Preferential cleavage: (Ac)2-L-Lys-D-Ala-|-D-Ala. Also transpeptidation of peptidyl-alanyl moieties that are N-acyl substituents of D-alanine.</text>
        <dbReference type="EC" id="3.4.16.4"/>
    </reaction>
</comment>
<dbReference type="GO" id="GO:0030288">
    <property type="term" value="C:outer membrane-bounded periplasmic space"/>
    <property type="evidence" value="ECO:0007669"/>
    <property type="project" value="TreeGrafter"/>
</dbReference>
<dbReference type="InterPro" id="IPR031376">
    <property type="entry name" value="PCB_OB"/>
</dbReference>
<evidence type="ECO:0000259" key="28">
    <source>
        <dbReference type="Pfam" id="PF00905"/>
    </source>
</evidence>
<dbReference type="EC" id="3.4.16.4" evidence="6"/>
<evidence type="ECO:0000256" key="10">
    <source>
        <dbReference type="ARBA" id="ARBA00022645"/>
    </source>
</evidence>
<evidence type="ECO:0000256" key="15">
    <source>
        <dbReference type="ARBA" id="ARBA00022801"/>
    </source>
</evidence>
<dbReference type="GO" id="GO:0008360">
    <property type="term" value="P:regulation of cell shape"/>
    <property type="evidence" value="ECO:0007669"/>
    <property type="project" value="UniProtKB-KW"/>
</dbReference>
<dbReference type="NCBIfam" id="TIGR02074">
    <property type="entry name" value="PBP_1a_fam"/>
    <property type="match status" value="1"/>
</dbReference>
<evidence type="ECO:0000256" key="6">
    <source>
        <dbReference type="ARBA" id="ARBA00012448"/>
    </source>
</evidence>
<comment type="catalytic activity">
    <reaction evidence="26">
        <text>[GlcNAc-(1-&gt;4)-Mur2Ac(oyl-L-Ala-gamma-D-Glu-L-Lys-D-Ala-D-Ala)](n)-di-trans,octa-cis-undecaprenyl diphosphate + beta-D-GlcNAc-(1-&gt;4)-Mur2Ac(oyl-L-Ala-gamma-D-Glu-L-Lys-D-Ala-D-Ala)-di-trans,octa-cis-undecaprenyl diphosphate = [GlcNAc-(1-&gt;4)-Mur2Ac(oyl-L-Ala-gamma-D-Glu-L-Lys-D-Ala-D-Ala)](n+1)-di-trans,octa-cis-undecaprenyl diphosphate + di-trans,octa-cis-undecaprenyl diphosphate + H(+)</text>
        <dbReference type="Rhea" id="RHEA:23708"/>
        <dbReference type="Rhea" id="RHEA-COMP:9602"/>
        <dbReference type="Rhea" id="RHEA-COMP:9603"/>
        <dbReference type="ChEBI" id="CHEBI:15378"/>
        <dbReference type="ChEBI" id="CHEBI:58405"/>
        <dbReference type="ChEBI" id="CHEBI:60033"/>
        <dbReference type="ChEBI" id="CHEBI:78435"/>
        <dbReference type="EC" id="2.4.99.28"/>
    </reaction>
</comment>
<dbReference type="GO" id="GO:0008955">
    <property type="term" value="F:peptidoglycan glycosyltransferase activity"/>
    <property type="evidence" value="ECO:0007669"/>
    <property type="project" value="UniProtKB-EC"/>
</dbReference>
<feature type="domain" description="Penicillin-binding protein OB-like" evidence="30">
    <location>
        <begin position="352"/>
        <end position="438"/>
    </location>
</feature>
<evidence type="ECO:0000256" key="23">
    <source>
        <dbReference type="ARBA" id="ARBA00023316"/>
    </source>
</evidence>
<evidence type="ECO:0000256" key="14">
    <source>
        <dbReference type="ARBA" id="ARBA00022692"/>
    </source>
</evidence>
<evidence type="ECO:0000256" key="5">
    <source>
        <dbReference type="ARBA" id="ARBA00007739"/>
    </source>
</evidence>
<dbReference type="GO" id="GO:0006508">
    <property type="term" value="P:proteolysis"/>
    <property type="evidence" value="ECO:0007669"/>
    <property type="project" value="UniProtKB-KW"/>
</dbReference>
<name>E7C1Q9_9GAMM</name>
<keyword evidence="8" id="KW-1003">Cell membrane</keyword>
<comment type="similarity">
    <text evidence="5">In the N-terminal section; belongs to the glycosyltransferase 51 family.</text>
</comment>
<evidence type="ECO:0000256" key="25">
    <source>
        <dbReference type="ARBA" id="ARBA00044770"/>
    </source>
</evidence>
<comment type="similarity">
    <text evidence="4">In the C-terminal section; belongs to the transpeptidase family.</text>
</comment>
<evidence type="ECO:0000256" key="13">
    <source>
        <dbReference type="ARBA" id="ARBA00022679"/>
    </source>
</evidence>
<keyword evidence="17" id="KW-0735">Signal-anchor</keyword>
<keyword evidence="18" id="KW-0573">Peptidoglycan synthesis</keyword>
<keyword evidence="21" id="KW-0046">Antibiotic resistance</keyword>
<dbReference type="InterPro" id="IPR023346">
    <property type="entry name" value="Lysozyme-like_dom_sf"/>
</dbReference>
<evidence type="ECO:0000256" key="16">
    <source>
        <dbReference type="ARBA" id="ARBA00022960"/>
    </source>
</evidence>
<evidence type="ECO:0000256" key="24">
    <source>
        <dbReference type="ARBA" id="ARBA00034000"/>
    </source>
</evidence>
<dbReference type="PANTHER" id="PTHR32282:SF27">
    <property type="entry name" value="PENICILLIN-BINDING PROTEIN 1A"/>
    <property type="match status" value="1"/>
</dbReference>
<dbReference type="SUPFAM" id="SSF56601">
    <property type="entry name" value="beta-lactamase/transpeptidase-like"/>
    <property type="match status" value="1"/>
</dbReference>
<evidence type="ECO:0000256" key="4">
    <source>
        <dbReference type="ARBA" id="ARBA00007090"/>
    </source>
</evidence>
<comment type="pathway">
    <text evidence="27">Glycan biosynthesis.</text>
</comment>
<dbReference type="Gene3D" id="3.40.710.10">
    <property type="entry name" value="DD-peptidase/beta-lactamase superfamily"/>
    <property type="match status" value="2"/>
</dbReference>
<evidence type="ECO:0000256" key="12">
    <source>
        <dbReference type="ARBA" id="ARBA00022676"/>
    </source>
</evidence>
<keyword evidence="13" id="KW-0808">Transferase</keyword>
<keyword evidence="12" id="KW-0328">Glycosyltransferase</keyword>
<evidence type="ECO:0000256" key="1">
    <source>
        <dbReference type="ARBA" id="ARBA00002624"/>
    </source>
</evidence>
<dbReference type="EC" id="2.4.99.28" evidence="25"/>
<dbReference type="GO" id="GO:0009002">
    <property type="term" value="F:serine-type D-Ala-D-Ala carboxypeptidase activity"/>
    <property type="evidence" value="ECO:0007669"/>
    <property type="project" value="UniProtKB-EC"/>
</dbReference>
<dbReference type="GO" id="GO:0008658">
    <property type="term" value="F:penicillin binding"/>
    <property type="evidence" value="ECO:0007669"/>
    <property type="project" value="InterPro"/>
</dbReference>
<evidence type="ECO:0000256" key="17">
    <source>
        <dbReference type="ARBA" id="ARBA00022968"/>
    </source>
</evidence>
<dbReference type="Pfam" id="PF17092">
    <property type="entry name" value="PCB_OB"/>
    <property type="match status" value="1"/>
</dbReference>
<evidence type="ECO:0000256" key="22">
    <source>
        <dbReference type="ARBA" id="ARBA00023268"/>
    </source>
</evidence>
<keyword evidence="19" id="KW-1133">Transmembrane helix</keyword>
<evidence type="ECO:0000259" key="30">
    <source>
        <dbReference type="Pfam" id="PF17092"/>
    </source>
</evidence>
<evidence type="ECO:0000313" key="31">
    <source>
        <dbReference type="EMBL" id="ADI21383.1"/>
    </source>
</evidence>
<dbReference type="UniPathway" id="UPA00219"/>
<dbReference type="InterPro" id="IPR050396">
    <property type="entry name" value="Glycosyltr_51/Transpeptidase"/>
</dbReference>
<evidence type="ECO:0000256" key="7">
    <source>
        <dbReference type="ARBA" id="ARBA00018638"/>
    </source>
</evidence>
<dbReference type="FunFam" id="1.10.3810.10:FF:000003">
    <property type="entry name" value="Penicillin-binding protein 1a"/>
    <property type="match status" value="1"/>
</dbReference>
<reference evidence="31" key="1">
    <citation type="submission" date="2010-01" db="EMBL/GenBank/DDBJ databases">
        <title>Genome fragments of uncultured bacteria from the North Pacific subtropical Gyre.</title>
        <authorList>
            <person name="Pham V.D."/>
            <person name="Delong E.F."/>
        </authorList>
    </citation>
    <scope>NUCLEOTIDE SEQUENCE</scope>
</reference>
<evidence type="ECO:0000256" key="8">
    <source>
        <dbReference type="ARBA" id="ARBA00022475"/>
    </source>
</evidence>
<sequence length="786" mass="89429">MIVVILLPIQISLGIFLYFAPEIPSSEEVSLVELQVPLKIFTKDEKLIGEFGEIHRTKLKFDEIPDTFVKAFLAAEDSDYFNHTGVDLFSLIRAAYQFLREGEIVSGGGTITMQVARNYVLTKERTFERKLKEIFTALKIDFSFSKEEIFELYVNQIFLGNRAYGIKAAAEIYYDRKLEDLTLSQFAMIAALPKSPSKINPLVNPRKAIIRRNYVLRRMLALNFIDQKQYETASSAPISASFTGITPEVEADYLAEEIRKYIIQNYGLSAYKEGYKVYSTINSKYQASARMAVEKGIEDYEKRHGFQKPENHIDLLPSSFENRSEFFYAFSYDPMTYLDEFGIELDAKNPFSKAMRFLEKQAKFKTFEPAIIISVQEKRMLALNKEGQIENILISKLKNSIRPRINENRKDSKLEDFSDFFKSGDLIWTSKEEGRKGLKSIAVHPEVQSALVSINPSNGEVLALVGGYNFQNSQFNRAFQAKPQLGSNFKPFLYAAAFENGFNPASIIIDSPLVFEDENLEEIWRPRNASGKFYGPTRLREALVQSRNVVSIKLLQEVSIKRTKNSLEKYGFFKEELPNDLSLALGSYGASPLKNAEMFSIFANGGKKIASYYIDKIVLPNGDEINFSKKKESKIGDYLAKWFGKDLVENEEFIVDPRIAFMVNDILKEAAMRGTGRKIQQLGRNDFAGKTGTSNDAESTWFTGFNQNILTTVWFGYDKPSSLGDKEFGSTTSLPIWLDYKKQIIDDIPIGKFKQPAGLIARKINLETGELAKPEDNNIKFELFLN</sequence>